<comment type="caution">
    <text evidence="14">The sequence shown here is derived from an EMBL/GenBank/DDBJ whole genome shotgun (WGS) entry which is preliminary data.</text>
</comment>
<keyword evidence="3 9" id="KW-0812">Transmembrane</keyword>
<name>A0A1W0X0K5_HYPEX</name>
<dbReference type="PROSITE" id="PS50097">
    <property type="entry name" value="BTB"/>
    <property type="match status" value="1"/>
</dbReference>
<gene>
    <name evidence="14" type="ORF">BV898_05061</name>
</gene>
<feature type="transmembrane region" description="Helical" evidence="11">
    <location>
        <begin position="227"/>
        <end position="249"/>
    </location>
</feature>
<evidence type="ECO:0000256" key="3">
    <source>
        <dbReference type="ARBA" id="ARBA00022692"/>
    </source>
</evidence>
<evidence type="ECO:0000256" key="11">
    <source>
        <dbReference type="SAM" id="Phobius"/>
    </source>
</evidence>
<dbReference type="CDD" id="cd14967">
    <property type="entry name" value="7tmA_amine_R-like"/>
    <property type="match status" value="1"/>
</dbReference>
<dbReference type="InterPro" id="IPR011333">
    <property type="entry name" value="SKP1/BTB/POZ_sf"/>
</dbReference>
<dbReference type="GO" id="GO:0005886">
    <property type="term" value="C:plasma membrane"/>
    <property type="evidence" value="ECO:0007669"/>
    <property type="project" value="UniProtKB-SubCell"/>
</dbReference>
<evidence type="ECO:0000256" key="2">
    <source>
        <dbReference type="ARBA" id="ARBA00022475"/>
    </source>
</evidence>
<reference evidence="15" key="1">
    <citation type="submission" date="2017-01" db="EMBL/GenBank/DDBJ databases">
        <title>Comparative genomics of anhydrobiosis in the tardigrade Hypsibius dujardini.</title>
        <authorList>
            <person name="Yoshida Y."/>
            <person name="Koutsovoulos G."/>
            <person name="Laetsch D."/>
            <person name="Stevens L."/>
            <person name="Kumar S."/>
            <person name="Horikawa D."/>
            <person name="Ishino K."/>
            <person name="Komine S."/>
            <person name="Tomita M."/>
            <person name="Blaxter M."/>
            <person name="Arakawa K."/>
        </authorList>
    </citation>
    <scope>NUCLEOTIDE SEQUENCE [LARGE SCALE GENOMIC DNA]</scope>
    <source>
        <strain evidence="15">Z151</strain>
    </source>
</reference>
<evidence type="ECO:0000256" key="4">
    <source>
        <dbReference type="ARBA" id="ARBA00022989"/>
    </source>
</evidence>
<keyword evidence="15" id="KW-1185">Reference proteome</keyword>
<feature type="transmembrane region" description="Helical" evidence="11">
    <location>
        <begin position="184"/>
        <end position="207"/>
    </location>
</feature>
<evidence type="ECO:0000256" key="5">
    <source>
        <dbReference type="ARBA" id="ARBA00023040"/>
    </source>
</evidence>
<feature type="domain" description="BTB" evidence="12">
    <location>
        <begin position="717"/>
        <end position="796"/>
    </location>
</feature>
<keyword evidence="7 9" id="KW-0675">Receptor</keyword>
<dbReference type="Pfam" id="PF00651">
    <property type="entry name" value="BTB"/>
    <property type="match status" value="1"/>
</dbReference>
<dbReference type="CDD" id="cd18186">
    <property type="entry name" value="BTB_POZ_ZBTB_KLHL-like"/>
    <property type="match status" value="1"/>
</dbReference>
<comment type="subcellular location">
    <subcellularLocation>
        <location evidence="1">Cell membrane</location>
        <topology evidence="1">Multi-pass membrane protein</topology>
    </subcellularLocation>
</comment>
<dbReference type="GO" id="GO:0071880">
    <property type="term" value="P:adenylate cyclase-activating adrenergic receptor signaling pathway"/>
    <property type="evidence" value="ECO:0007669"/>
    <property type="project" value="TreeGrafter"/>
</dbReference>
<feature type="transmembrane region" description="Helical" evidence="11">
    <location>
        <begin position="104"/>
        <end position="126"/>
    </location>
</feature>
<dbReference type="PRINTS" id="PR00237">
    <property type="entry name" value="GPCRRHODOPSN"/>
</dbReference>
<evidence type="ECO:0000256" key="10">
    <source>
        <dbReference type="SAM" id="MobiDB-lite"/>
    </source>
</evidence>
<feature type="region of interest" description="Disordered" evidence="10">
    <location>
        <begin position="37"/>
        <end position="56"/>
    </location>
</feature>
<keyword evidence="6 11" id="KW-0472">Membrane</keyword>
<dbReference type="InterPro" id="IPR000210">
    <property type="entry name" value="BTB/POZ_dom"/>
</dbReference>
<dbReference type="EMBL" id="MTYJ01000026">
    <property type="protein sequence ID" value="OQV20985.1"/>
    <property type="molecule type" value="Genomic_DNA"/>
</dbReference>
<evidence type="ECO:0000256" key="6">
    <source>
        <dbReference type="ARBA" id="ARBA00023136"/>
    </source>
</evidence>
<dbReference type="InterPro" id="IPR000276">
    <property type="entry name" value="GPCR_Rhodpsn"/>
</dbReference>
<keyword evidence="2" id="KW-1003">Cell membrane</keyword>
<accession>A0A1W0X0K5</accession>
<dbReference type="SMART" id="SM00225">
    <property type="entry name" value="BTB"/>
    <property type="match status" value="1"/>
</dbReference>
<dbReference type="Gene3D" id="3.30.710.10">
    <property type="entry name" value="Potassium Channel Kv1.1, Chain A"/>
    <property type="match status" value="1"/>
</dbReference>
<dbReference type="PANTHER" id="PTHR24248">
    <property type="entry name" value="ADRENERGIC RECEPTOR-RELATED G-PROTEIN COUPLED RECEPTOR"/>
    <property type="match status" value="1"/>
</dbReference>
<dbReference type="GO" id="GO:0043410">
    <property type="term" value="P:positive regulation of MAPK cascade"/>
    <property type="evidence" value="ECO:0007669"/>
    <property type="project" value="TreeGrafter"/>
</dbReference>
<sequence>MAEELLMLFNSSIWADGRPDIPGVVNRNEVRVGFAGEADGRTDGEADGRTDGEADGGGGIRKHLPLQYLLGISYGLIILLSLLGNLAVILAVMSFQQLKSLNHYLLMSLAAADLTVTVLVMPFALIQDISGEWGQSRTFCLFWMSWDVMCCTASLQHLCAVAWDRYVAITDPYNYPRRMTITKVIIIIVAIWTVSALISFLPIFMGWFTNAVDTADTHQCFLETNRYYAVASALISFYLPFAGMAYCYYRIFGIVRQKIEMNQLQQRSIVRSSIRAALLEVDGATASRPDLAAEVGRRVTSGFAMRDLKATKTLGIVFGMFFFCWWPFFILYWVDAFLTTDYIPQPAHSVITWLGYLNSALNPIIYSWNPIFRAAYKQLFAYMIAPCTRDTALNGLITPSPSDLGIKLGTRHPSASSAHMGILGMQEEDIRELELIFWPPQRPIFRHSTSHTDLLTVPRRPTPSSFRLAVQTYQPLRRRSYAVPGEHSLLGNGMPQMPLKKSHEFEDGMEALLGSRIIDASKFDEGMAYNLISKQVVEFEMDLRSDVFMKKYPPRESQAALRLARFSPTVSSADLGLQGANGDWCLFLGMGDDTDTISQEPALRMGLVRSNSDYGEMSASVCYRFPSCTREGESYPVTVSHRAVPVVTDERGSLVCSHLIPLSEIQKFLGENDDFFVEALVVLTVGHPKPSLAEKLSVVTAHGHPFHLPDLEDANVGDYTLISADGLEFVVHTDVLAERSQFLASVFEDDRDHSEESTWNPGSRWRQGRCILSDISGNTLSVMLDFIYSGAVKDVPKNAESLYKAADKCGLLDLREVCLKTCFTCLRS</sequence>
<comment type="similarity">
    <text evidence="9">Belongs to the G-protein coupled receptor 1 family.</text>
</comment>
<feature type="compositionally biased region" description="Basic and acidic residues" evidence="10">
    <location>
        <begin position="38"/>
        <end position="52"/>
    </location>
</feature>
<dbReference type="Gene3D" id="1.20.1070.10">
    <property type="entry name" value="Rhodopsin 7-helix transmembrane proteins"/>
    <property type="match status" value="1"/>
</dbReference>
<evidence type="ECO:0000256" key="7">
    <source>
        <dbReference type="ARBA" id="ARBA00023170"/>
    </source>
</evidence>
<evidence type="ECO:0000256" key="8">
    <source>
        <dbReference type="ARBA" id="ARBA00023224"/>
    </source>
</evidence>
<evidence type="ECO:0000259" key="12">
    <source>
        <dbReference type="PROSITE" id="PS50097"/>
    </source>
</evidence>
<organism evidence="14 15">
    <name type="scientific">Hypsibius exemplaris</name>
    <name type="common">Freshwater tardigrade</name>
    <dbReference type="NCBI Taxonomy" id="2072580"/>
    <lineage>
        <taxon>Eukaryota</taxon>
        <taxon>Metazoa</taxon>
        <taxon>Ecdysozoa</taxon>
        <taxon>Tardigrada</taxon>
        <taxon>Eutardigrada</taxon>
        <taxon>Parachela</taxon>
        <taxon>Hypsibioidea</taxon>
        <taxon>Hypsibiidae</taxon>
        <taxon>Hypsibius</taxon>
    </lineage>
</organism>
<dbReference type="InterPro" id="IPR017452">
    <property type="entry name" value="GPCR_Rhodpsn_7TM"/>
</dbReference>
<dbReference type="GO" id="GO:0004930">
    <property type="term" value="F:G protein-coupled receptor activity"/>
    <property type="evidence" value="ECO:0007669"/>
    <property type="project" value="UniProtKB-KW"/>
</dbReference>
<dbReference type="SUPFAM" id="SSF81321">
    <property type="entry name" value="Family A G protein-coupled receptor-like"/>
    <property type="match status" value="1"/>
</dbReference>
<dbReference type="PROSITE" id="PS50262">
    <property type="entry name" value="G_PROTEIN_RECEP_F1_2"/>
    <property type="match status" value="1"/>
</dbReference>
<dbReference type="OrthoDB" id="5957871at2759"/>
<evidence type="ECO:0000313" key="14">
    <source>
        <dbReference type="EMBL" id="OQV20985.1"/>
    </source>
</evidence>
<dbReference type="Pfam" id="PF00001">
    <property type="entry name" value="7tm_1"/>
    <property type="match status" value="1"/>
</dbReference>
<dbReference type="AlphaFoldDB" id="A0A1W0X0K5"/>
<feature type="transmembrane region" description="Helical" evidence="11">
    <location>
        <begin position="141"/>
        <end position="163"/>
    </location>
</feature>
<keyword evidence="8 9" id="KW-0807">Transducer</keyword>
<protein>
    <submittedName>
        <fullName evidence="14">Beta-2 adrenergic receptor</fullName>
    </submittedName>
</protein>
<dbReference type="SUPFAM" id="SSF54695">
    <property type="entry name" value="POZ domain"/>
    <property type="match status" value="1"/>
</dbReference>
<dbReference type="PANTHER" id="PTHR24248:SF66">
    <property type="entry name" value="OCTOPAMINE RECEPTOR BETA-3R"/>
    <property type="match status" value="1"/>
</dbReference>
<feature type="transmembrane region" description="Helical" evidence="11">
    <location>
        <begin position="68"/>
        <end position="92"/>
    </location>
</feature>
<dbReference type="PROSITE" id="PS00237">
    <property type="entry name" value="G_PROTEIN_RECEP_F1_1"/>
    <property type="match status" value="1"/>
</dbReference>
<keyword evidence="5 9" id="KW-0297">G-protein coupled receptor</keyword>
<evidence type="ECO:0000313" key="15">
    <source>
        <dbReference type="Proteomes" id="UP000192578"/>
    </source>
</evidence>
<evidence type="ECO:0000259" key="13">
    <source>
        <dbReference type="PROSITE" id="PS50262"/>
    </source>
</evidence>
<evidence type="ECO:0000256" key="9">
    <source>
        <dbReference type="RuleBase" id="RU000688"/>
    </source>
</evidence>
<keyword evidence="4 11" id="KW-1133">Transmembrane helix</keyword>
<dbReference type="Proteomes" id="UP000192578">
    <property type="component" value="Unassembled WGS sequence"/>
</dbReference>
<evidence type="ECO:0000256" key="1">
    <source>
        <dbReference type="ARBA" id="ARBA00004651"/>
    </source>
</evidence>
<proteinExistence type="inferred from homology"/>
<feature type="transmembrane region" description="Helical" evidence="11">
    <location>
        <begin position="314"/>
        <end position="334"/>
    </location>
</feature>
<feature type="domain" description="G-protein coupled receptors family 1 profile" evidence="13">
    <location>
        <begin position="84"/>
        <end position="366"/>
    </location>
</feature>